<accession>A0A830D370</accession>
<evidence type="ECO:0000259" key="1">
    <source>
        <dbReference type="Pfam" id="PF14214"/>
    </source>
</evidence>
<dbReference type="Pfam" id="PF14214">
    <property type="entry name" value="Helitron_like_N"/>
    <property type="match status" value="1"/>
</dbReference>
<evidence type="ECO:0000313" key="2">
    <source>
        <dbReference type="EMBL" id="GFQ02664.1"/>
    </source>
</evidence>
<evidence type="ECO:0000313" key="3">
    <source>
        <dbReference type="Proteomes" id="UP000653305"/>
    </source>
</evidence>
<dbReference type="Proteomes" id="UP000653305">
    <property type="component" value="Unassembled WGS sequence"/>
</dbReference>
<dbReference type="AlphaFoldDB" id="A0A830D370"/>
<feature type="domain" description="Helitron helicase-like" evidence="1">
    <location>
        <begin position="412"/>
        <end position="532"/>
    </location>
</feature>
<dbReference type="PANTHER" id="PTHR45786:SF74">
    <property type="entry name" value="ATP-DEPENDENT DNA HELICASE"/>
    <property type="match status" value="1"/>
</dbReference>
<dbReference type="EMBL" id="BMAC01000763">
    <property type="protein sequence ID" value="GFQ02664.1"/>
    <property type="molecule type" value="Genomic_DNA"/>
</dbReference>
<dbReference type="PANTHER" id="PTHR45786">
    <property type="entry name" value="DNA BINDING PROTEIN-LIKE"/>
    <property type="match status" value="1"/>
</dbReference>
<keyword evidence="3" id="KW-1185">Reference proteome</keyword>
<protein>
    <recommendedName>
        <fullName evidence="1">Helitron helicase-like domain-containing protein</fullName>
    </recommendedName>
</protein>
<dbReference type="InterPro" id="IPR025476">
    <property type="entry name" value="Helitron_helicase-like"/>
</dbReference>
<name>A0A830D370_9LAMI</name>
<sequence>MDYFPRKTTRRSSLDFLVGKYGGNILRPDFRGIFRGNFTVKFAALWNKDLQQERIDTFFKHEPPRFMPSAVQHATEFHNKDINDIHLSSYLFSEQPNLALGDNSLSHYIPTSSHLRRHYETQTFGGPNVNCRFCEANMWTHEKVVVTPKVNYPVFSICCKQGMIQLPPTRATSAFLEHLLHTQSGSLYQHFRDNIRIYNSLLQFTSLGGKIDATINNGSGPYIFRLNGQTHHRLGSLLPLPGQNARYAQLYIYDIANEICNRISSVFGDSDVPAINTAIVEGILLMLNESNEIVKAFRMARDIYEEGQTTTLRLRLLSARERNDKNYAPPSGSEIAALIVGDIGYGNGDRDVIVEHRTEGLKRISILHPLYMPMQYPLLFSHGEDGYVPGIPFVSSPVKENIKRKTVSMREYYAYKIQTRHVLQNTLLRGGRLFQQFITDVFSATDEERLHYIRNNQKKLRADMYKDIRDVMHRGDVQGKSIRKRVILPASFTGGSRYLFQNYQDALAICRYYGLPDLFITFTCNAYWNEIQ</sequence>
<reference evidence="2" key="1">
    <citation type="submission" date="2020-07" db="EMBL/GenBank/DDBJ databases">
        <title>Ethylene signaling mediates host invasion by parasitic plants.</title>
        <authorList>
            <person name="Yoshida S."/>
        </authorList>
    </citation>
    <scope>NUCLEOTIDE SEQUENCE</scope>
    <source>
        <strain evidence="2">Okayama</strain>
    </source>
</reference>
<organism evidence="2 3">
    <name type="scientific">Phtheirospermum japonicum</name>
    <dbReference type="NCBI Taxonomy" id="374723"/>
    <lineage>
        <taxon>Eukaryota</taxon>
        <taxon>Viridiplantae</taxon>
        <taxon>Streptophyta</taxon>
        <taxon>Embryophyta</taxon>
        <taxon>Tracheophyta</taxon>
        <taxon>Spermatophyta</taxon>
        <taxon>Magnoliopsida</taxon>
        <taxon>eudicotyledons</taxon>
        <taxon>Gunneridae</taxon>
        <taxon>Pentapetalae</taxon>
        <taxon>asterids</taxon>
        <taxon>lamiids</taxon>
        <taxon>Lamiales</taxon>
        <taxon>Orobanchaceae</taxon>
        <taxon>Orobanchaceae incertae sedis</taxon>
        <taxon>Phtheirospermum</taxon>
    </lineage>
</organism>
<dbReference type="OrthoDB" id="911761at2759"/>
<gene>
    <name evidence="2" type="ORF">PHJA_002410300</name>
</gene>
<proteinExistence type="predicted"/>
<comment type="caution">
    <text evidence="2">The sequence shown here is derived from an EMBL/GenBank/DDBJ whole genome shotgun (WGS) entry which is preliminary data.</text>
</comment>